<comment type="caution">
    <text evidence="1">The sequence shown here is derived from an EMBL/GenBank/DDBJ whole genome shotgun (WGS) entry which is preliminary data.</text>
</comment>
<gene>
    <name evidence="1" type="ORF">PEDI_51380</name>
    <name evidence="2" type="ORF">PEDI_56240</name>
</gene>
<organism evidence="1 3">
    <name type="scientific">Persicobacter diffluens</name>
    <dbReference type="NCBI Taxonomy" id="981"/>
    <lineage>
        <taxon>Bacteria</taxon>
        <taxon>Pseudomonadati</taxon>
        <taxon>Bacteroidota</taxon>
        <taxon>Cytophagia</taxon>
        <taxon>Cytophagales</taxon>
        <taxon>Persicobacteraceae</taxon>
        <taxon>Persicobacter</taxon>
    </lineage>
</organism>
<sequence>MSFEGDLHGQQMLSIEIYKFNRPHLSVNMLIPDQAFQLRMPIKILWKNYYQIKLTNREGNASLRKGRRNKQITFAI</sequence>
<evidence type="ECO:0000313" key="1">
    <source>
        <dbReference type="EMBL" id="GJM64586.1"/>
    </source>
</evidence>
<protein>
    <submittedName>
        <fullName evidence="1">Uncharacterized protein</fullName>
    </submittedName>
</protein>
<accession>A0AAN5APR6</accession>
<name>A0AAN5APR6_9BACT</name>
<dbReference type="Proteomes" id="UP001310022">
    <property type="component" value="Unassembled WGS sequence"/>
</dbReference>
<dbReference type="EMBL" id="BQKE01000006">
    <property type="protein sequence ID" value="GJM64586.1"/>
    <property type="molecule type" value="Genomic_DNA"/>
</dbReference>
<evidence type="ECO:0000313" key="3">
    <source>
        <dbReference type="Proteomes" id="UP001310022"/>
    </source>
</evidence>
<evidence type="ECO:0000313" key="2">
    <source>
        <dbReference type="EMBL" id="GJM65072.1"/>
    </source>
</evidence>
<keyword evidence="3" id="KW-1185">Reference proteome</keyword>
<reference evidence="1 3" key="1">
    <citation type="submission" date="2021-12" db="EMBL/GenBank/DDBJ databases">
        <title>Genome sequencing of bacteria with rrn-lacking chromosome and rrn-plasmid.</title>
        <authorList>
            <person name="Anda M."/>
            <person name="Iwasaki W."/>
        </authorList>
    </citation>
    <scope>NUCLEOTIDE SEQUENCE [LARGE SCALE GENOMIC DNA]</scope>
    <source>
        <strain evidence="1 3">NBRC 15940</strain>
    </source>
</reference>
<dbReference type="EMBL" id="BQKE01000013">
    <property type="protein sequence ID" value="GJM65072.1"/>
    <property type="molecule type" value="Genomic_DNA"/>
</dbReference>
<dbReference type="AlphaFoldDB" id="A0AAN5APR6"/>
<proteinExistence type="predicted"/>